<reference evidence="2" key="2">
    <citation type="submission" date="2023-06" db="EMBL/GenBank/DDBJ databases">
        <authorList>
            <consortium name="Lawrence Berkeley National Laboratory"/>
            <person name="Haridas S."/>
            <person name="Hensen N."/>
            <person name="Bonometti L."/>
            <person name="Westerberg I."/>
            <person name="Brannstrom I.O."/>
            <person name="Guillou S."/>
            <person name="Cros-Aarteil S."/>
            <person name="Calhoun S."/>
            <person name="Kuo A."/>
            <person name="Mondo S."/>
            <person name="Pangilinan J."/>
            <person name="Riley R."/>
            <person name="Labutti K."/>
            <person name="Andreopoulos B."/>
            <person name="Lipzen A."/>
            <person name="Chen C."/>
            <person name="Yanf M."/>
            <person name="Daum C."/>
            <person name="Ng V."/>
            <person name="Clum A."/>
            <person name="Steindorff A."/>
            <person name="Ohm R."/>
            <person name="Martin F."/>
            <person name="Silar P."/>
            <person name="Natvig D."/>
            <person name="Lalanne C."/>
            <person name="Gautier V."/>
            <person name="Ament-Velasquez S.L."/>
            <person name="Kruys A."/>
            <person name="Hutchinson M.I."/>
            <person name="Powell A.J."/>
            <person name="Barry K."/>
            <person name="Miller A.N."/>
            <person name="Grigoriev I.V."/>
            <person name="Debuchy R."/>
            <person name="Gladieux P."/>
            <person name="Thoren M.H."/>
            <person name="Johannesson H."/>
        </authorList>
    </citation>
    <scope>NUCLEOTIDE SEQUENCE</scope>
    <source>
        <strain evidence="2">CBS 958.72</strain>
    </source>
</reference>
<feature type="compositionally biased region" description="Polar residues" evidence="1">
    <location>
        <begin position="59"/>
        <end position="79"/>
    </location>
</feature>
<name>A0AAE0JSQ3_9PEZI</name>
<dbReference type="EMBL" id="JAULSN010000014">
    <property type="protein sequence ID" value="KAK3360855.1"/>
    <property type="molecule type" value="Genomic_DNA"/>
</dbReference>
<accession>A0AAE0JSQ3</accession>
<evidence type="ECO:0000313" key="2">
    <source>
        <dbReference type="EMBL" id="KAK3360855.1"/>
    </source>
</evidence>
<evidence type="ECO:0000313" key="3">
    <source>
        <dbReference type="Proteomes" id="UP001287356"/>
    </source>
</evidence>
<reference evidence="2" key="1">
    <citation type="journal article" date="2023" name="Mol. Phylogenet. Evol.">
        <title>Genome-scale phylogeny and comparative genomics of the fungal order Sordariales.</title>
        <authorList>
            <person name="Hensen N."/>
            <person name="Bonometti L."/>
            <person name="Westerberg I."/>
            <person name="Brannstrom I.O."/>
            <person name="Guillou S."/>
            <person name="Cros-Aarteil S."/>
            <person name="Calhoun S."/>
            <person name="Haridas S."/>
            <person name="Kuo A."/>
            <person name="Mondo S."/>
            <person name="Pangilinan J."/>
            <person name="Riley R."/>
            <person name="LaButti K."/>
            <person name="Andreopoulos B."/>
            <person name="Lipzen A."/>
            <person name="Chen C."/>
            <person name="Yan M."/>
            <person name="Daum C."/>
            <person name="Ng V."/>
            <person name="Clum A."/>
            <person name="Steindorff A."/>
            <person name="Ohm R.A."/>
            <person name="Martin F."/>
            <person name="Silar P."/>
            <person name="Natvig D.O."/>
            <person name="Lalanne C."/>
            <person name="Gautier V."/>
            <person name="Ament-Velasquez S.L."/>
            <person name="Kruys A."/>
            <person name="Hutchinson M.I."/>
            <person name="Powell A.J."/>
            <person name="Barry K."/>
            <person name="Miller A.N."/>
            <person name="Grigoriev I.V."/>
            <person name="Debuchy R."/>
            <person name="Gladieux P."/>
            <person name="Hiltunen Thoren M."/>
            <person name="Johannesson H."/>
        </authorList>
    </citation>
    <scope>NUCLEOTIDE SEQUENCE</scope>
    <source>
        <strain evidence="2">CBS 958.72</strain>
    </source>
</reference>
<proteinExistence type="predicted"/>
<protein>
    <submittedName>
        <fullName evidence="2">Uncharacterized protein</fullName>
    </submittedName>
</protein>
<keyword evidence="3" id="KW-1185">Reference proteome</keyword>
<dbReference type="AlphaFoldDB" id="A0AAE0JSQ3"/>
<comment type="caution">
    <text evidence="2">The sequence shown here is derived from an EMBL/GenBank/DDBJ whole genome shotgun (WGS) entry which is preliminary data.</text>
</comment>
<sequence>MGRSRPTMTRLAVSGQCQAPLAICGRRAKQQPGILSLKMVKTENPDAIKMEDLDDAPTISPSLLASTQSSATPSLEPSRQQQQQGHDQPPRLLPSRQQQHPSQHHRSSRNDGQSQSNPKPPAECSFSAGPIVMQALSLARQSEESERHYQIRAVLDSALSEVMARLWAAPDSYVMRPDEFSLFNFFQSRFDNTDPVIMGARRRYWQFTSA</sequence>
<organism evidence="2 3">
    <name type="scientific">Lasiosphaeria ovina</name>
    <dbReference type="NCBI Taxonomy" id="92902"/>
    <lineage>
        <taxon>Eukaryota</taxon>
        <taxon>Fungi</taxon>
        <taxon>Dikarya</taxon>
        <taxon>Ascomycota</taxon>
        <taxon>Pezizomycotina</taxon>
        <taxon>Sordariomycetes</taxon>
        <taxon>Sordariomycetidae</taxon>
        <taxon>Sordariales</taxon>
        <taxon>Lasiosphaeriaceae</taxon>
        <taxon>Lasiosphaeria</taxon>
    </lineage>
</organism>
<gene>
    <name evidence="2" type="ORF">B0T24DRAFT_124052</name>
</gene>
<dbReference type="Proteomes" id="UP001287356">
    <property type="component" value="Unassembled WGS sequence"/>
</dbReference>
<evidence type="ECO:0000256" key="1">
    <source>
        <dbReference type="SAM" id="MobiDB-lite"/>
    </source>
</evidence>
<feature type="region of interest" description="Disordered" evidence="1">
    <location>
        <begin position="57"/>
        <end position="126"/>
    </location>
</feature>